<keyword evidence="2" id="KW-0472">Membrane</keyword>
<evidence type="ECO:0000313" key="3">
    <source>
        <dbReference type="EMBL" id="CAF1098870.1"/>
    </source>
</evidence>
<keyword evidence="2" id="KW-0812">Transmembrane</keyword>
<feature type="compositionally biased region" description="Basic and acidic residues" evidence="1">
    <location>
        <begin position="53"/>
        <end position="64"/>
    </location>
</feature>
<organism evidence="3 4">
    <name type="scientific">Rotaria sordida</name>
    <dbReference type="NCBI Taxonomy" id="392033"/>
    <lineage>
        <taxon>Eukaryota</taxon>
        <taxon>Metazoa</taxon>
        <taxon>Spiralia</taxon>
        <taxon>Gnathifera</taxon>
        <taxon>Rotifera</taxon>
        <taxon>Eurotatoria</taxon>
        <taxon>Bdelloidea</taxon>
        <taxon>Philodinida</taxon>
        <taxon>Philodinidae</taxon>
        <taxon>Rotaria</taxon>
    </lineage>
</organism>
<evidence type="ECO:0000256" key="1">
    <source>
        <dbReference type="SAM" id="MobiDB-lite"/>
    </source>
</evidence>
<evidence type="ECO:0000313" key="4">
    <source>
        <dbReference type="Proteomes" id="UP000663889"/>
    </source>
</evidence>
<feature type="compositionally biased region" description="Polar residues" evidence="1">
    <location>
        <begin position="40"/>
        <end position="50"/>
    </location>
</feature>
<accession>A0A814NXW9</accession>
<name>A0A814NXW9_9BILA</name>
<dbReference type="EMBL" id="CAJNOU010000835">
    <property type="protein sequence ID" value="CAF1098870.1"/>
    <property type="molecule type" value="Genomic_DNA"/>
</dbReference>
<dbReference type="AlphaFoldDB" id="A0A814NXW9"/>
<sequence>MLLSKYSPSRQFYSKLIERVILTRSASSTTTTNVSHTSSDNQKQYRTPLSTDPEFRAPSDNELPRAKTSEMKGITFNARDFYQNYFPNDPVEARLPTPWHMDIYYRKQYYIIGALIGVLFGIYVSYRRILVDRARRRDWEKHHGDPLSYYDIVGPIDPNVTRKVWDDHPNMPRPQDFYDKDGKSNNNSNNYGLLRNSYKNNNRTSNGNKLLDDFYSFVHVNNQFYVQNKTATKDYTSKSILSFVKIQFPFLY</sequence>
<proteinExistence type="predicted"/>
<feature type="region of interest" description="Disordered" evidence="1">
    <location>
        <begin position="28"/>
        <end position="64"/>
    </location>
</feature>
<reference evidence="3" key="1">
    <citation type="submission" date="2021-02" db="EMBL/GenBank/DDBJ databases">
        <authorList>
            <person name="Nowell W R."/>
        </authorList>
    </citation>
    <scope>NUCLEOTIDE SEQUENCE</scope>
</reference>
<dbReference type="Proteomes" id="UP000663889">
    <property type="component" value="Unassembled WGS sequence"/>
</dbReference>
<evidence type="ECO:0000256" key="2">
    <source>
        <dbReference type="SAM" id="Phobius"/>
    </source>
</evidence>
<gene>
    <name evidence="3" type="ORF">SEV965_LOCUS15760</name>
</gene>
<comment type="caution">
    <text evidence="3">The sequence shown here is derived from an EMBL/GenBank/DDBJ whole genome shotgun (WGS) entry which is preliminary data.</text>
</comment>
<feature type="compositionally biased region" description="Low complexity" evidence="1">
    <location>
        <begin position="28"/>
        <end position="39"/>
    </location>
</feature>
<keyword evidence="2" id="KW-1133">Transmembrane helix</keyword>
<feature type="transmembrane region" description="Helical" evidence="2">
    <location>
        <begin position="108"/>
        <end position="126"/>
    </location>
</feature>
<protein>
    <submittedName>
        <fullName evidence="3">Uncharacterized protein</fullName>
    </submittedName>
</protein>